<evidence type="ECO:0000256" key="1">
    <source>
        <dbReference type="ARBA" id="ARBA00022649"/>
    </source>
</evidence>
<dbReference type="InterPro" id="IPR029494">
    <property type="entry name" value="DarT"/>
</dbReference>
<evidence type="ECO:0000256" key="2">
    <source>
        <dbReference type="ARBA" id="ARBA00022676"/>
    </source>
</evidence>
<accession>A0A382AWE9</accession>
<evidence type="ECO:0000259" key="6">
    <source>
        <dbReference type="PROSITE" id="PS52018"/>
    </source>
</evidence>
<dbReference type="AlphaFoldDB" id="A0A382AWE9"/>
<gene>
    <name evidence="7" type="ORF">METZ01_LOCUS158719</name>
</gene>
<evidence type="ECO:0000313" key="7">
    <source>
        <dbReference type="EMBL" id="SVB05865.1"/>
    </source>
</evidence>
<keyword evidence="1" id="KW-1277">Toxin-antitoxin system</keyword>
<evidence type="ECO:0000256" key="5">
    <source>
        <dbReference type="ARBA" id="ARBA00023125"/>
    </source>
</evidence>
<keyword evidence="3" id="KW-0808">Transferase</keyword>
<protein>
    <recommendedName>
        <fullName evidence="6">DarT domain-containing protein</fullName>
    </recommendedName>
</protein>
<evidence type="ECO:0000256" key="3">
    <source>
        <dbReference type="ARBA" id="ARBA00022679"/>
    </source>
</evidence>
<reference evidence="7" key="1">
    <citation type="submission" date="2018-05" db="EMBL/GenBank/DDBJ databases">
        <authorList>
            <person name="Lanie J.A."/>
            <person name="Ng W.-L."/>
            <person name="Kazmierczak K.M."/>
            <person name="Andrzejewski T.M."/>
            <person name="Davidsen T.M."/>
            <person name="Wayne K.J."/>
            <person name="Tettelin H."/>
            <person name="Glass J.I."/>
            <person name="Rusch D."/>
            <person name="Podicherti R."/>
            <person name="Tsui H.-C.T."/>
            <person name="Winkler M.E."/>
        </authorList>
    </citation>
    <scope>NUCLEOTIDE SEQUENCE</scope>
</reference>
<dbReference type="EMBL" id="UINC01027134">
    <property type="protein sequence ID" value="SVB05865.1"/>
    <property type="molecule type" value="Genomic_DNA"/>
</dbReference>
<dbReference type="GO" id="GO:0016757">
    <property type="term" value="F:glycosyltransferase activity"/>
    <property type="evidence" value="ECO:0007669"/>
    <property type="project" value="UniProtKB-KW"/>
</dbReference>
<dbReference type="GO" id="GO:0003677">
    <property type="term" value="F:DNA binding"/>
    <property type="evidence" value="ECO:0007669"/>
    <property type="project" value="UniProtKB-KW"/>
</dbReference>
<dbReference type="PROSITE" id="PS52018">
    <property type="entry name" value="DART"/>
    <property type="match status" value="1"/>
</dbReference>
<evidence type="ECO:0000256" key="4">
    <source>
        <dbReference type="ARBA" id="ARBA00022695"/>
    </source>
</evidence>
<feature type="domain" description="DarT" evidence="6">
    <location>
        <begin position="41"/>
        <end position="232"/>
    </location>
</feature>
<keyword evidence="2" id="KW-0328">Glycosyltransferase</keyword>
<keyword evidence="4" id="KW-0548">Nucleotidyltransferase</keyword>
<name>A0A382AWE9_9ZZZZ</name>
<proteinExistence type="predicted"/>
<sequence length="242" mass="28673">MARPGTGRIELAKNIADALVKKNTAAEATLLQQFVRDRGIKYLLHFTPIYNLRSILRLGFVPRKFLDMPGIKESIRPLFPDLFRQDGQRDCFCLSISWPNYKMFFQKRKQMLTDWVVLRINVETIIKHQCLFYKTNAASPKSRRLGPGRIEEMFYDDGIRGQLRIEKWYTTDPQAEVMSFSRISPQWINEIYVQKLTKEVNREFTHLGRQNLLKRDDSGNRIKVTEDKTFFGPRKDFQFWKK</sequence>
<dbReference type="Pfam" id="PF14487">
    <property type="entry name" value="DarT"/>
    <property type="match status" value="1"/>
</dbReference>
<keyword evidence="5" id="KW-0238">DNA-binding</keyword>
<organism evidence="7">
    <name type="scientific">marine metagenome</name>
    <dbReference type="NCBI Taxonomy" id="408172"/>
    <lineage>
        <taxon>unclassified sequences</taxon>
        <taxon>metagenomes</taxon>
        <taxon>ecological metagenomes</taxon>
    </lineage>
</organism>
<dbReference type="GO" id="GO:0016779">
    <property type="term" value="F:nucleotidyltransferase activity"/>
    <property type="evidence" value="ECO:0007669"/>
    <property type="project" value="UniProtKB-KW"/>
</dbReference>